<name>A0A4V1QSF3_9MICO</name>
<keyword evidence="2" id="KW-0472">Membrane</keyword>
<feature type="transmembrane region" description="Helical" evidence="2">
    <location>
        <begin position="30"/>
        <end position="48"/>
    </location>
</feature>
<dbReference type="OrthoDB" id="5116168at2"/>
<keyword evidence="2" id="KW-1133">Transmembrane helix</keyword>
<accession>A0A4V1QSF3</accession>
<sequence length="268" mass="27276">MSSRDADTVPVDPVGGTDAPPPRRRRGGRVVVVVLVVLAVIAALLVLVETVGRGIAERNVADSIERSLPEGVEGEVRVQIIGFSALWQAMTGSMDEMVATAPELLVNGVPVDVTVTAYGVPLAEGATLERGEAEASIDGDAVDEIAASQGITGGLTLGEGTVAYEDETTFLGIPIGFSITAEPEAAGDRVLLRPVAADINAGGGSFDASGLVDGVLGGDPVPICVADRLPEGVELSGIEVEPDRVTVRLEASGLPLVEETLATTGTCG</sequence>
<dbReference type="Pfam" id="PF11209">
    <property type="entry name" value="LmeA"/>
    <property type="match status" value="1"/>
</dbReference>
<dbReference type="InterPro" id="IPR021373">
    <property type="entry name" value="DUF2993"/>
</dbReference>
<dbReference type="EMBL" id="SDPL01000116">
    <property type="protein sequence ID" value="RXZ48193.1"/>
    <property type="molecule type" value="Genomic_DNA"/>
</dbReference>
<evidence type="ECO:0000256" key="1">
    <source>
        <dbReference type="SAM" id="MobiDB-lite"/>
    </source>
</evidence>
<feature type="region of interest" description="Disordered" evidence="1">
    <location>
        <begin position="1"/>
        <end position="24"/>
    </location>
</feature>
<comment type="caution">
    <text evidence="3">The sequence shown here is derived from an EMBL/GenBank/DDBJ whole genome shotgun (WGS) entry which is preliminary data.</text>
</comment>
<dbReference type="AlphaFoldDB" id="A0A4V1QSF3"/>
<proteinExistence type="predicted"/>
<evidence type="ECO:0000256" key="2">
    <source>
        <dbReference type="SAM" id="Phobius"/>
    </source>
</evidence>
<keyword evidence="4" id="KW-1185">Reference proteome</keyword>
<evidence type="ECO:0000313" key="4">
    <source>
        <dbReference type="Proteomes" id="UP000292881"/>
    </source>
</evidence>
<protein>
    <submittedName>
        <fullName evidence="3">DUF2993 domain-containing protein</fullName>
    </submittedName>
</protein>
<evidence type="ECO:0000313" key="3">
    <source>
        <dbReference type="EMBL" id="RXZ48193.1"/>
    </source>
</evidence>
<reference evidence="3 4" key="1">
    <citation type="submission" date="2019-01" db="EMBL/GenBank/DDBJ databases">
        <authorList>
            <person name="Li J."/>
        </authorList>
    </citation>
    <scope>NUCLEOTIDE SEQUENCE [LARGE SCALE GENOMIC DNA]</scope>
    <source>
        <strain evidence="3 4">CGMCC 4.7180</strain>
    </source>
</reference>
<organism evidence="3 4">
    <name type="scientific">Agromyces binzhouensis</name>
    <dbReference type="NCBI Taxonomy" id="1817495"/>
    <lineage>
        <taxon>Bacteria</taxon>
        <taxon>Bacillati</taxon>
        <taxon>Actinomycetota</taxon>
        <taxon>Actinomycetes</taxon>
        <taxon>Micrococcales</taxon>
        <taxon>Microbacteriaceae</taxon>
        <taxon>Agromyces</taxon>
    </lineage>
</organism>
<dbReference type="Proteomes" id="UP000292881">
    <property type="component" value="Unassembled WGS sequence"/>
</dbReference>
<dbReference type="RefSeq" id="WP_129234374.1">
    <property type="nucleotide sequence ID" value="NZ_SDPL01000116.1"/>
</dbReference>
<gene>
    <name evidence="3" type="ORF">ESO86_07730</name>
</gene>
<keyword evidence="2" id="KW-0812">Transmembrane</keyword>